<dbReference type="Pfam" id="PF10457">
    <property type="entry name" value="MENTAL"/>
    <property type="match status" value="1"/>
</dbReference>
<proteinExistence type="predicted"/>
<feature type="domain" description="MENTAL" evidence="5">
    <location>
        <begin position="26"/>
        <end position="107"/>
    </location>
</feature>
<dbReference type="InterPro" id="IPR019498">
    <property type="entry name" value="MENTAL"/>
</dbReference>
<organism evidence="6 7">
    <name type="scientific">Schistosoma mattheei</name>
    <dbReference type="NCBI Taxonomy" id="31246"/>
    <lineage>
        <taxon>Eukaryota</taxon>
        <taxon>Metazoa</taxon>
        <taxon>Spiralia</taxon>
        <taxon>Lophotrochozoa</taxon>
        <taxon>Platyhelminthes</taxon>
        <taxon>Trematoda</taxon>
        <taxon>Digenea</taxon>
        <taxon>Strigeidida</taxon>
        <taxon>Schistosomatoidea</taxon>
        <taxon>Schistosomatidae</taxon>
        <taxon>Schistosoma</taxon>
    </lineage>
</organism>
<evidence type="ECO:0000256" key="3">
    <source>
        <dbReference type="ARBA" id="ARBA00023136"/>
    </source>
</evidence>
<dbReference type="Proteomes" id="UP000269396">
    <property type="component" value="Unassembled WGS sequence"/>
</dbReference>
<keyword evidence="3 4" id="KW-0472">Membrane</keyword>
<dbReference type="AlphaFoldDB" id="A0A3P8GLG2"/>
<dbReference type="GO" id="GO:0005765">
    <property type="term" value="C:lysosomal membrane"/>
    <property type="evidence" value="ECO:0007669"/>
    <property type="project" value="TreeGrafter"/>
</dbReference>
<evidence type="ECO:0000259" key="5">
    <source>
        <dbReference type="Pfam" id="PF10457"/>
    </source>
</evidence>
<keyword evidence="2 4" id="KW-0812">Transmembrane</keyword>
<evidence type="ECO:0000256" key="1">
    <source>
        <dbReference type="ARBA" id="ARBA00004141"/>
    </source>
</evidence>
<name>A0A3P8GLG2_9TREM</name>
<evidence type="ECO:0000256" key="2">
    <source>
        <dbReference type="ARBA" id="ARBA00022692"/>
    </source>
</evidence>
<dbReference type="GO" id="GO:0099044">
    <property type="term" value="P:vesicle tethering to endoplasmic reticulum"/>
    <property type="evidence" value="ECO:0007669"/>
    <property type="project" value="TreeGrafter"/>
</dbReference>
<dbReference type="GO" id="GO:0140284">
    <property type="term" value="C:endoplasmic reticulum-endosome membrane contact site"/>
    <property type="evidence" value="ECO:0007669"/>
    <property type="project" value="TreeGrafter"/>
</dbReference>
<dbReference type="PANTHER" id="PTHR46121:SF4">
    <property type="entry name" value="STEROIDOGENIC ACUTE REGULATORY PROTEIN-LIKE"/>
    <property type="match status" value="1"/>
</dbReference>
<dbReference type="GO" id="GO:0031902">
    <property type="term" value="C:late endosome membrane"/>
    <property type="evidence" value="ECO:0007669"/>
    <property type="project" value="TreeGrafter"/>
</dbReference>
<evidence type="ECO:0000256" key="4">
    <source>
        <dbReference type="SAM" id="Phobius"/>
    </source>
</evidence>
<dbReference type="InterPro" id="IPR051869">
    <property type="entry name" value="STARD3"/>
</dbReference>
<dbReference type="PANTHER" id="PTHR46121">
    <property type="entry name" value="STEROIDOGENIC ACUTE REGULATORY PROTEIN-LIKE"/>
    <property type="match status" value="1"/>
</dbReference>
<dbReference type="EMBL" id="UZAL01037808">
    <property type="protein sequence ID" value="VDP72548.1"/>
    <property type="molecule type" value="Genomic_DNA"/>
</dbReference>
<sequence length="261" mass="29721">MNILPNKSVVHTFSLLFQSQFHQRTPDNQGLAYAVLIASLIISWIETTFLIYRVIPQEKAANRVTMCLKEQDETRSLLSSRLENRVPWYSGLSVRSMSNADFYTPQGSLFGDESPVKIPKSHNLEAAVDVSFVINLNCYKSLLIKVAALLHRTNSLQTEMWNLYENEIWGDNSPSVNIKYPLRSEALPNYPAKVYRLEVGLKFVRSTYNELVHVSSECYGLLSVSPFHLFNDMVINVHETPNWNTTLTSVEVSRNSLILCS</sequence>
<protein>
    <recommendedName>
        <fullName evidence="5">MENTAL domain-containing protein</fullName>
    </recommendedName>
</protein>
<evidence type="ECO:0000313" key="7">
    <source>
        <dbReference type="Proteomes" id="UP000269396"/>
    </source>
</evidence>
<feature type="transmembrane region" description="Helical" evidence="4">
    <location>
        <begin position="31"/>
        <end position="55"/>
    </location>
</feature>
<evidence type="ECO:0000313" key="6">
    <source>
        <dbReference type="EMBL" id="VDP72548.1"/>
    </source>
</evidence>
<gene>
    <name evidence="6" type="ORF">SMTD_LOCUS16861</name>
</gene>
<accession>A0A3P8GLG2</accession>
<dbReference type="GO" id="GO:0005789">
    <property type="term" value="C:endoplasmic reticulum membrane"/>
    <property type="evidence" value="ECO:0007669"/>
    <property type="project" value="TreeGrafter"/>
</dbReference>
<keyword evidence="4" id="KW-1133">Transmembrane helix</keyword>
<comment type="subcellular location">
    <subcellularLocation>
        <location evidence="1">Membrane</location>
        <topology evidence="1">Multi-pass membrane protein</topology>
    </subcellularLocation>
</comment>
<reference evidence="6 7" key="1">
    <citation type="submission" date="2018-11" db="EMBL/GenBank/DDBJ databases">
        <authorList>
            <consortium name="Pathogen Informatics"/>
        </authorList>
    </citation>
    <scope>NUCLEOTIDE SEQUENCE [LARGE SCALE GENOMIC DNA]</scope>
    <source>
        <strain>Denwood</strain>
        <strain evidence="7">Zambia</strain>
    </source>
</reference>
<keyword evidence="7" id="KW-1185">Reference proteome</keyword>